<dbReference type="Pfam" id="PF18426">
    <property type="entry name" value="Tli4_C"/>
    <property type="match status" value="1"/>
</dbReference>
<keyword evidence="3" id="KW-1185">Reference proteome</keyword>
<name>A0ABV6EI74_9GAMM</name>
<evidence type="ECO:0000313" key="2">
    <source>
        <dbReference type="EMBL" id="MFC0228691.1"/>
    </source>
</evidence>
<evidence type="ECO:0000259" key="1">
    <source>
        <dbReference type="Pfam" id="PF18426"/>
    </source>
</evidence>
<organism evidence="2 3">
    <name type="scientific">Serratia aquatilis</name>
    <dbReference type="NCBI Taxonomy" id="1737515"/>
    <lineage>
        <taxon>Bacteria</taxon>
        <taxon>Pseudomonadati</taxon>
        <taxon>Pseudomonadota</taxon>
        <taxon>Gammaproteobacteria</taxon>
        <taxon>Enterobacterales</taxon>
        <taxon>Yersiniaceae</taxon>
        <taxon>Serratia</taxon>
    </lineage>
</organism>
<feature type="non-terminal residue" evidence="2">
    <location>
        <position position="1"/>
    </location>
</feature>
<protein>
    <submittedName>
        <fullName evidence="2">T6SS immunity protein Tli4 family protein</fullName>
    </submittedName>
</protein>
<dbReference type="RefSeq" id="WP_380678619.1">
    <property type="nucleotide sequence ID" value="NZ_JBHLXG010000023.1"/>
</dbReference>
<gene>
    <name evidence="2" type="ORF">ACFFJ3_19690</name>
</gene>
<comment type="caution">
    <text evidence="2">The sequence shown here is derived from an EMBL/GenBank/DDBJ whole genome shotgun (WGS) entry which is preliminary data.</text>
</comment>
<dbReference type="Proteomes" id="UP001589792">
    <property type="component" value="Unassembled WGS sequence"/>
</dbReference>
<reference evidence="2 3" key="1">
    <citation type="submission" date="2024-09" db="EMBL/GenBank/DDBJ databases">
        <authorList>
            <person name="Sun Q."/>
            <person name="Mori K."/>
        </authorList>
    </citation>
    <scope>NUCLEOTIDE SEQUENCE [LARGE SCALE GENOMIC DNA]</scope>
    <source>
        <strain evidence="2 3">CCM 8626</strain>
    </source>
</reference>
<sequence length="189" mass="21329">EDRAKMPDVYRSDTSIKLAELRNLLTRLHGRQENEIPKDKGLCFPNGFISGNTNEMEKVLFSYRAKISSRLYLVFSSNNYIQEDTSMLERSSTISNALLNNKINTLMKGKREINKLAVEEWLTVGNGEDVSSGHTFVLNVNEKTGSSQTPSLSIELKHGPLPDKELSQNELIAFWQQITSTLRLRPGAI</sequence>
<feature type="domain" description="Tle cognate immunity protein 4 C-terminal" evidence="1">
    <location>
        <begin position="35"/>
        <end position="187"/>
    </location>
</feature>
<dbReference type="InterPro" id="IPR041290">
    <property type="entry name" value="Tli4_C"/>
</dbReference>
<accession>A0ABV6EI74</accession>
<dbReference type="EMBL" id="JBHLXG010000023">
    <property type="protein sequence ID" value="MFC0228691.1"/>
    <property type="molecule type" value="Genomic_DNA"/>
</dbReference>
<evidence type="ECO:0000313" key="3">
    <source>
        <dbReference type="Proteomes" id="UP001589792"/>
    </source>
</evidence>
<proteinExistence type="predicted"/>